<keyword evidence="3" id="KW-1185">Reference proteome</keyword>
<evidence type="ECO:0000313" key="3">
    <source>
        <dbReference type="Proteomes" id="UP000076929"/>
    </source>
</evidence>
<dbReference type="OrthoDB" id="4409427at2"/>
<organism evidence="2 3">
    <name type="scientific">Corynebacterium crudilactis</name>
    <dbReference type="NCBI Taxonomy" id="1652495"/>
    <lineage>
        <taxon>Bacteria</taxon>
        <taxon>Bacillati</taxon>
        <taxon>Actinomycetota</taxon>
        <taxon>Actinomycetes</taxon>
        <taxon>Mycobacteriales</taxon>
        <taxon>Corynebacteriaceae</taxon>
        <taxon>Corynebacterium</taxon>
    </lineage>
</organism>
<name>A0A172QTE6_9CORY</name>
<protein>
    <recommendedName>
        <fullName evidence="4">TM2 domain-containing protein</fullName>
    </recommendedName>
</protein>
<proteinExistence type="predicted"/>
<dbReference type="Proteomes" id="UP000076929">
    <property type="component" value="Chromosome"/>
</dbReference>
<evidence type="ECO:0000313" key="2">
    <source>
        <dbReference type="EMBL" id="ANE03962.1"/>
    </source>
</evidence>
<dbReference type="KEGG" id="ccjz:ccrud_06885"/>
<gene>
    <name evidence="2" type="ORF">ccrud_06885</name>
</gene>
<accession>A0A172QTE6</accession>
<dbReference type="AlphaFoldDB" id="A0A172QTE6"/>
<evidence type="ECO:0000256" key="1">
    <source>
        <dbReference type="SAM" id="Phobius"/>
    </source>
</evidence>
<dbReference type="EMBL" id="CP015622">
    <property type="protein sequence ID" value="ANE03962.1"/>
    <property type="molecule type" value="Genomic_DNA"/>
</dbReference>
<dbReference type="STRING" id="1652495.ccrud_06885"/>
<keyword evidence="1" id="KW-1133">Transmembrane helix</keyword>
<keyword evidence="1" id="KW-0472">Membrane</keyword>
<keyword evidence="1" id="KW-0812">Transmembrane</keyword>
<evidence type="ECO:0008006" key="4">
    <source>
        <dbReference type="Google" id="ProtNLM"/>
    </source>
</evidence>
<sequence length="139" mass="15640">MFGYVPTGPFDMADEDTKGKPIRKTKSRVYKIAVWAGPWGAHQFFLNNTSGALVHCLILITLAGFPSLLGTWPGLVIALMLNGAAWLFAIYSMATMSENDPRLQGHTAANYHERMIFFCKISLWGIDFWKKERRKNADA</sequence>
<dbReference type="RefSeq" id="WP_066565543.1">
    <property type="nucleotide sequence ID" value="NZ_CP015622.1"/>
</dbReference>
<reference evidence="2 3" key="1">
    <citation type="submission" date="2016-05" db="EMBL/GenBank/DDBJ databases">
        <title>Complete genome sequence of Corynebacterium crudilactis, a new Corynebacterium species isolated from raw cow's milk.</title>
        <authorList>
            <person name="Christian R."/>
            <person name="Zimmermann J."/>
            <person name="Lipski A."/>
            <person name="Kalinowski J."/>
        </authorList>
    </citation>
    <scope>NUCLEOTIDE SEQUENCE [LARGE SCALE GENOMIC DNA]</scope>
    <source>
        <strain evidence="2 3">JZ16</strain>
    </source>
</reference>
<feature type="transmembrane region" description="Helical" evidence="1">
    <location>
        <begin position="75"/>
        <end position="94"/>
    </location>
</feature>